<sequence length="69" mass="7900">MEVAQISYNDYYICLVVQADTSSNHFEERSVRFLCFDFTGQSSSRQEACAVLLPKEEEVNDQVNWMGLG</sequence>
<comment type="caution">
    <text evidence="1">The sequence shown here is derived from an EMBL/GenBank/DDBJ whole genome shotgun (WGS) entry which is preliminary data.</text>
</comment>
<evidence type="ECO:0000313" key="2">
    <source>
        <dbReference type="EMBL" id="KAG0446485.1"/>
    </source>
</evidence>
<dbReference type="EMBL" id="JADCNL010000574">
    <property type="protein sequence ID" value="KAG0446485.1"/>
    <property type="molecule type" value="Genomic_DNA"/>
</dbReference>
<evidence type="ECO:0000313" key="1">
    <source>
        <dbReference type="EMBL" id="KAG0446471.1"/>
    </source>
</evidence>
<keyword evidence="3" id="KW-1185">Reference proteome</keyword>
<name>A0A835U543_VANPL</name>
<gene>
    <name evidence="2" type="ORF">HPP92_028802</name>
    <name evidence="1" type="ORF">HPP92_028813</name>
</gene>
<accession>A0A835U543</accession>
<evidence type="ECO:0000313" key="3">
    <source>
        <dbReference type="Proteomes" id="UP000636800"/>
    </source>
</evidence>
<reference evidence="3 4" key="1">
    <citation type="journal article" date="2020" name="Nat. Food">
        <title>A phased Vanilla planifolia genome enables genetic improvement of flavour and production.</title>
        <authorList>
            <person name="Hasing T."/>
            <person name="Tang H."/>
            <person name="Brym M."/>
            <person name="Khazi F."/>
            <person name="Huang T."/>
            <person name="Chambers A.H."/>
        </authorList>
    </citation>
    <scope>NUCLEOTIDE SEQUENCE [LARGE SCALE GENOMIC DNA]</scope>
    <source>
        <tissue evidence="1">Leaf</tissue>
    </source>
</reference>
<dbReference type="EMBL" id="JADCNM010000575">
    <property type="protein sequence ID" value="KAG0446471.1"/>
    <property type="molecule type" value="Genomic_DNA"/>
</dbReference>
<protein>
    <submittedName>
        <fullName evidence="1">Uncharacterized protein</fullName>
    </submittedName>
</protein>
<dbReference type="Proteomes" id="UP000639772">
    <property type="component" value="Unassembled WGS sequence"/>
</dbReference>
<organism evidence="1 4">
    <name type="scientific">Vanilla planifolia</name>
    <name type="common">Vanilla</name>
    <dbReference type="NCBI Taxonomy" id="51239"/>
    <lineage>
        <taxon>Eukaryota</taxon>
        <taxon>Viridiplantae</taxon>
        <taxon>Streptophyta</taxon>
        <taxon>Embryophyta</taxon>
        <taxon>Tracheophyta</taxon>
        <taxon>Spermatophyta</taxon>
        <taxon>Magnoliopsida</taxon>
        <taxon>Liliopsida</taxon>
        <taxon>Asparagales</taxon>
        <taxon>Orchidaceae</taxon>
        <taxon>Vanilloideae</taxon>
        <taxon>Vanilleae</taxon>
        <taxon>Vanilla</taxon>
    </lineage>
</organism>
<evidence type="ECO:0000313" key="4">
    <source>
        <dbReference type="Proteomes" id="UP000639772"/>
    </source>
</evidence>
<dbReference type="AlphaFoldDB" id="A0A835U543"/>
<proteinExistence type="predicted"/>
<dbReference type="Proteomes" id="UP000636800">
    <property type="component" value="Unassembled WGS sequence"/>
</dbReference>